<dbReference type="Proteomes" id="UP000292082">
    <property type="component" value="Unassembled WGS sequence"/>
</dbReference>
<dbReference type="GO" id="GO:0008233">
    <property type="term" value="F:peptidase activity"/>
    <property type="evidence" value="ECO:0007669"/>
    <property type="project" value="InterPro"/>
</dbReference>
<name>A0A4Q9PB17_9APHY</name>
<evidence type="ECO:0000256" key="2">
    <source>
        <dbReference type="ARBA" id="ARBA00022801"/>
    </source>
</evidence>
<proteinExistence type="inferred from homology"/>
<dbReference type="EMBL" id="ML145279">
    <property type="protein sequence ID" value="TBU51889.1"/>
    <property type="molecule type" value="Genomic_DNA"/>
</dbReference>
<reference evidence="4 5" key="1">
    <citation type="submission" date="2019-01" db="EMBL/GenBank/DDBJ databases">
        <title>Draft genome sequences of three monokaryotic isolates of the white-rot basidiomycete fungus Dichomitus squalens.</title>
        <authorList>
            <consortium name="DOE Joint Genome Institute"/>
            <person name="Lopez S.C."/>
            <person name="Andreopoulos B."/>
            <person name="Pangilinan J."/>
            <person name="Lipzen A."/>
            <person name="Riley R."/>
            <person name="Ahrendt S."/>
            <person name="Ng V."/>
            <person name="Barry K."/>
            <person name="Daum C."/>
            <person name="Grigoriev I.V."/>
            <person name="Hilden K.S."/>
            <person name="Makela M.R."/>
            <person name="de Vries R.P."/>
        </authorList>
    </citation>
    <scope>NUCLEOTIDE SEQUENCE [LARGE SCALE GENOMIC DNA]</scope>
    <source>
        <strain evidence="4 5">CBS 464.89</strain>
    </source>
</reference>
<evidence type="ECO:0000259" key="3">
    <source>
        <dbReference type="Pfam" id="PF00561"/>
    </source>
</evidence>
<accession>A0A4Q9PB17</accession>
<dbReference type="Pfam" id="PF00561">
    <property type="entry name" value="Abhydrolase_1"/>
    <property type="match status" value="1"/>
</dbReference>
<keyword evidence="5" id="KW-1185">Reference proteome</keyword>
<dbReference type="InterPro" id="IPR000073">
    <property type="entry name" value="AB_hydrolase_1"/>
</dbReference>
<keyword evidence="2" id="KW-0378">Hydrolase</keyword>
<comment type="similarity">
    <text evidence="1">Belongs to the peptidase S33 family.</text>
</comment>
<dbReference type="PIRSF" id="PIRSF005539">
    <property type="entry name" value="Pept_S33_TRI_F1"/>
    <property type="match status" value="1"/>
</dbReference>
<dbReference type="InterPro" id="IPR005945">
    <property type="entry name" value="Pro_imino_pep"/>
</dbReference>
<dbReference type="AlphaFoldDB" id="A0A4Q9PB17"/>
<dbReference type="Gene3D" id="3.40.50.1820">
    <property type="entry name" value="alpha/beta hydrolase"/>
    <property type="match status" value="1"/>
</dbReference>
<evidence type="ECO:0000313" key="5">
    <source>
        <dbReference type="Proteomes" id="UP000292082"/>
    </source>
</evidence>
<organism evidence="4 5">
    <name type="scientific">Dichomitus squalens</name>
    <dbReference type="NCBI Taxonomy" id="114155"/>
    <lineage>
        <taxon>Eukaryota</taxon>
        <taxon>Fungi</taxon>
        <taxon>Dikarya</taxon>
        <taxon>Basidiomycota</taxon>
        <taxon>Agaricomycotina</taxon>
        <taxon>Agaricomycetes</taxon>
        <taxon>Polyporales</taxon>
        <taxon>Polyporaceae</taxon>
        <taxon>Dichomitus</taxon>
    </lineage>
</organism>
<dbReference type="PRINTS" id="PR00793">
    <property type="entry name" value="PROAMNOPTASE"/>
</dbReference>
<evidence type="ECO:0000313" key="4">
    <source>
        <dbReference type="EMBL" id="TBU51889.1"/>
    </source>
</evidence>
<sequence length="303" mass="34030">MEGYLHFTLPSLTTTCKTWYKVFGDLQSPTRRPLVVIHGGPGVVHNYLLSLADLVSTHGIPIVLYDQIGNGNSTHFSEKKGDTLFWTEELFLSQLRDLLEQLGIRDNFDLLGHSWGGMLGARFATSRPSGLKRLVIASAPATMKLWVEAANSLRAQLPLDVQAILDKHEADGTTETKEYQDAVGIYYSRHLCRLDPMPKDVTDVFAALQSDQTVYLTMLGPSEFTVTGSLKNWSILEDISKIEVPTLLLNSVHDEAQDAVIAPYFHSLRKVKWFTFAKSSHMPQYEEREKYMHLVGAFLTDKA</sequence>
<gene>
    <name evidence="4" type="ORF">BD310DRAFT_941366</name>
</gene>
<dbReference type="InterPro" id="IPR002410">
    <property type="entry name" value="Peptidase_S33"/>
</dbReference>
<dbReference type="SUPFAM" id="SSF53474">
    <property type="entry name" value="alpha/beta-Hydrolases"/>
    <property type="match status" value="1"/>
</dbReference>
<dbReference type="GO" id="GO:0006508">
    <property type="term" value="P:proteolysis"/>
    <property type="evidence" value="ECO:0007669"/>
    <property type="project" value="InterPro"/>
</dbReference>
<evidence type="ECO:0000256" key="1">
    <source>
        <dbReference type="ARBA" id="ARBA00010088"/>
    </source>
</evidence>
<feature type="domain" description="AB hydrolase-1" evidence="3">
    <location>
        <begin position="33"/>
        <end position="287"/>
    </location>
</feature>
<dbReference type="PANTHER" id="PTHR43194">
    <property type="entry name" value="HYDROLASE ALPHA/BETA FOLD FAMILY"/>
    <property type="match status" value="1"/>
</dbReference>
<protein>
    <submittedName>
        <fullName evidence="4">Proline-specific peptidase</fullName>
    </submittedName>
</protein>
<dbReference type="InterPro" id="IPR029058">
    <property type="entry name" value="AB_hydrolase_fold"/>
</dbReference>
<dbReference type="InterPro" id="IPR050228">
    <property type="entry name" value="Carboxylesterase_BioH"/>
</dbReference>
<dbReference type="NCBIfam" id="TIGR01250">
    <property type="entry name" value="pro_imino_pep_2"/>
    <property type="match status" value="1"/>
</dbReference>
<dbReference type="PANTHER" id="PTHR43194:SF2">
    <property type="entry name" value="PEROXISOMAL MEMBRANE PROTEIN LPX1"/>
    <property type="match status" value="1"/>
</dbReference>